<organism evidence="2 3">
    <name type="scientific">Novosphingobium marinum</name>
    <dbReference type="NCBI Taxonomy" id="1514948"/>
    <lineage>
        <taxon>Bacteria</taxon>
        <taxon>Pseudomonadati</taxon>
        <taxon>Pseudomonadota</taxon>
        <taxon>Alphaproteobacteria</taxon>
        <taxon>Sphingomonadales</taxon>
        <taxon>Sphingomonadaceae</taxon>
        <taxon>Novosphingobium</taxon>
    </lineage>
</organism>
<keyword evidence="3" id="KW-1185">Reference proteome</keyword>
<evidence type="ECO:0000256" key="1">
    <source>
        <dbReference type="SAM" id="Phobius"/>
    </source>
</evidence>
<keyword evidence="1" id="KW-1133">Transmembrane helix</keyword>
<keyword evidence="1" id="KW-0472">Membrane</keyword>
<name>A0A7Z0BUK6_9SPHN</name>
<accession>A0A7Z0BUK6</accession>
<protein>
    <submittedName>
        <fullName evidence="2">Uncharacterized protein</fullName>
    </submittedName>
</protein>
<dbReference type="RefSeq" id="WP_179407161.1">
    <property type="nucleotide sequence ID" value="NZ_BMGF01000002.1"/>
</dbReference>
<dbReference type="Proteomes" id="UP000522081">
    <property type="component" value="Unassembled WGS sequence"/>
</dbReference>
<dbReference type="EMBL" id="JACBZF010000002">
    <property type="protein sequence ID" value="NYH95298.1"/>
    <property type="molecule type" value="Genomic_DNA"/>
</dbReference>
<keyword evidence="1" id="KW-0812">Transmembrane</keyword>
<evidence type="ECO:0000313" key="2">
    <source>
        <dbReference type="EMBL" id="NYH95298.1"/>
    </source>
</evidence>
<sequence>MKYLVIGLGALGLVYFAVIGAVLFWQFGPKTSVMGFDTRAVSRTAGYSAGALGGVRHNALLDATETYVETHDDVAPKILAGEAFAPVPFLNKQLEKDGEAFRVRSTDGMTALFYEVS</sequence>
<comment type="caution">
    <text evidence="2">The sequence shown here is derived from an EMBL/GenBank/DDBJ whole genome shotgun (WGS) entry which is preliminary data.</text>
</comment>
<evidence type="ECO:0000313" key="3">
    <source>
        <dbReference type="Proteomes" id="UP000522081"/>
    </source>
</evidence>
<dbReference type="AlphaFoldDB" id="A0A7Z0BUK6"/>
<feature type="transmembrane region" description="Helical" evidence="1">
    <location>
        <begin position="6"/>
        <end position="25"/>
    </location>
</feature>
<proteinExistence type="predicted"/>
<reference evidence="2 3" key="1">
    <citation type="submission" date="2020-07" db="EMBL/GenBank/DDBJ databases">
        <title>Genomic Encyclopedia of Type Strains, Phase IV (KMG-IV): sequencing the most valuable type-strain genomes for metagenomic binning, comparative biology and taxonomic classification.</title>
        <authorList>
            <person name="Goeker M."/>
        </authorList>
    </citation>
    <scope>NUCLEOTIDE SEQUENCE [LARGE SCALE GENOMIC DNA]</scope>
    <source>
        <strain evidence="2 3">DSM 29043</strain>
    </source>
</reference>
<gene>
    <name evidence="2" type="ORF">FHS75_001617</name>
</gene>